<keyword evidence="2" id="KW-1185">Reference proteome</keyword>
<dbReference type="EMBL" id="KN817734">
    <property type="protein sequence ID" value="KJA13517.1"/>
    <property type="molecule type" value="Genomic_DNA"/>
</dbReference>
<gene>
    <name evidence="1" type="ORF">HYPSUDRAFT_151530</name>
</gene>
<reference evidence="2" key="1">
    <citation type="submission" date="2014-04" db="EMBL/GenBank/DDBJ databases">
        <title>Evolutionary Origins and Diversification of the Mycorrhizal Mutualists.</title>
        <authorList>
            <consortium name="DOE Joint Genome Institute"/>
            <consortium name="Mycorrhizal Genomics Consortium"/>
            <person name="Kohler A."/>
            <person name="Kuo A."/>
            <person name="Nagy L.G."/>
            <person name="Floudas D."/>
            <person name="Copeland A."/>
            <person name="Barry K.W."/>
            <person name="Cichocki N."/>
            <person name="Veneault-Fourrey C."/>
            <person name="LaButti K."/>
            <person name="Lindquist E.A."/>
            <person name="Lipzen A."/>
            <person name="Lundell T."/>
            <person name="Morin E."/>
            <person name="Murat C."/>
            <person name="Riley R."/>
            <person name="Ohm R."/>
            <person name="Sun H."/>
            <person name="Tunlid A."/>
            <person name="Henrissat B."/>
            <person name="Grigoriev I.V."/>
            <person name="Hibbett D.S."/>
            <person name="Martin F."/>
        </authorList>
    </citation>
    <scope>NUCLEOTIDE SEQUENCE [LARGE SCALE GENOMIC DNA]</scope>
    <source>
        <strain evidence="2">FD-334 SS-4</strain>
    </source>
</reference>
<proteinExistence type="predicted"/>
<dbReference type="AlphaFoldDB" id="A0A0D2KG69"/>
<accession>A0A0D2KG69</accession>
<name>A0A0D2KG69_HYPSF</name>
<protein>
    <submittedName>
        <fullName evidence="1">Uncharacterized protein</fullName>
    </submittedName>
</protein>
<evidence type="ECO:0000313" key="1">
    <source>
        <dbReference type="EMBL" id="KJA13517.1"/>
    </source>
</evidence>
<organism evidence="1 2">
    <name type="scientific">Hypholoma sublateritium (strain FD-334 SS-4)</name>
    <dbReference type="NCBI Taxonomy" id="945553"/>
    <lineage>
        <taxon>Eukaryota</taxon>
        <taxon>Fungi</taxon>
        <taxon>Dikarya</taxon>
        <taxon>Basidiomycota</taxon>
        <taxon>Agaricomycotina</taxon>
        <taxon>Agaricomycetes</taxon>
        <taxon>Agaricomycetidae</taxon>
        <taxon>Agaricales</taxon>
        <taxon>Agaricineae</taxon>
        <taxon>Strophariaceae</taxon>
        <taxon>Hypholoma</taxon>
    </lineage>
</organism>
<dbReference type="Proteomes" id="UP000054270">
    <property type="component" value="Unassembled WGS sequence"/>
</dbReference>
<evidence type="ECO:0000313" key="2">
    <source>
        <dbReference type="Proteomes" id="UP000054270"/>
    </source>
</evidence>
<sequence>MLTLPHVQWVDLPWSLLSFSSPRRVEDLALGAVAEYIFAPLTVHHDGDKEKARLKDLSRRCAPDRVEARCVVRVKDPDERDMVRDGVATVTRILADLLAKWNEL</sequence>
<dbReference type="OrthoDB" id="412109at2759"/>